<feature type="transmembrane region" description="Helical" evidence="2">
    <location>
        <begin position="385"/>
        <end position="406"/>
    </location>
</feature>
<evidence type="ECO:0000313" key="5">
    <source>
        <dbReference type="Proteomes" id="UP001583177"/>
    </source>
</evidence>
<proteinExistence type="predicted"/>
<protein>
    <recommendedName>
        <fullName evidence="3">CorA-like transporter domain-containing protein</fullName>
    </recommendedName>
</protein>
<dbReference type="InterPro" id="IPR058257">
    <property type="entry name" value="CorA-like_dom"/>
</dbReference>
<dbReference type="Gene3D" id="1.20.58.340">
    <property type="entry name" value="Magnesium transport protein CorA, transmembrane region"/>
    <property type="match status" value="1"/>
</dbReference>
<organism evidence="4 5">
    <name type="scientific">Diaporthe australafricana</name>
    <dbReference type="NCBI Taxonomy" id="127596"/>
    <lineage>
        <taxon>Eukaryota</taxon>
        <taxon>Fungi</taxon>
        <taxon>Dikarya</taxon>
        <taxon>Ascomycota</taxon>
        <taxon>Pezizomycotina</taxon>
        <taxon>Sordariomycetes</taxon>
        <taxon>Sordariomycetidae</taxon>
        <taxon>Diaporthales</taxon>
        <taxon>Diaporthaceae</taxon>
        <taxon>Diaporthe</taxon>
    </lineage>
</organism>
<feature type="region of interest" description="Disordered" evidence="1">
    <location>
        <begin position="184"/>
        <end position="211"/>
    </location>
</feature>
<keyword evidence="2" id="KW-0472">Membrane</keyword>
<comment type="caution">
    <text evidence="4">The sequence shown here is derived from an EMBL/GenBank/DDBJ whole genome shotgun (WGS) entry which is preliminary data.</text>
</comment>
<accession>A0ABR3XWP2</accession>
<sequence>MDVSSSIKQFNSSCLDYKKYPLNLSHHVSNNGSLIAHRILLKDSAPDLFYMKSKVKVLELMKTENPMHSDFVSAFCKKRQDDEDVSDLRYSSFRESIRLSAASSGLNLPHLALSGRGFQLSYNLKSVTNKSKERPSWAAMVDKKEKWDWSVRQAVFHHQFDMGEGSSLWIITSARDYLQKRVQKLTGQTKRKPPATSQANSNEDEIELQSRPADRTYTTAADSFVASLSIHLMLAQYASEDWRGYVRWLEQMLEKKTKTALIDVNYDPTTFDLTYVQTLEDKINKAVMTLDSNAKVLESLNYFYANLVKNEDFELGTSSACKRAVADFTIQLRDYIYDTRMFSDRAITLAKLTADRKSLIQQHFQARATDRVERLTIQQQKEAKIMRVIAVMTLIYLPATFSSTFFSTDVVKYQQDGDGPADYSYTSYSGLALERWFEVTIPLTIITFAVAVGWYYFYEPTRNVARGWLRGEPSIDSMDVEKPL</sequence>
<dbReference type="EMBL" id="JAWRVE010000008">
    <property type="protein sequence ID" value="KAL1880070.1"/>
    <property type="molecule type" value="Genomic_DNA"/>
</dbReference>
<dbReference type="Pfam" id="PF26616">
    <property type="entry name" value="CorA-like"/>
    <property type="match status" value="2"/>
</dbReference>
<gene>
    <name evidence="4" type="ORF">Daus18300_001433</name>
</gene>
<dbReference type="Proteomes" id="UP001583177">
    <property type="component" value="Unassembled WGS sequence"/>
</dbReference>
<evidence type="ECO:0000313" key="4">
    <source>
        <dbReference type="EMBL" id="KAL1880070.1"/>
    </source>
</evidence>
<keyword evidence="5" id="KW-1185">Reference proteome</keyword>
<keyword evidence="2" id="KW-0812">Transmembrane</keyword>
<name>A0ABR3XWP2_9PEZI</name>
<feature type="transmembrane region" description="Helical" evidence="2">
    <location>
        <begin position="439"/>
        <end position="458"/>
    </location>
</feature>
<keyword evidence="2" id="KW-1133">Transmembrane helix</keyword>
<evidence type="ECO:0000256" key="2">
    <source>
        <dbReference type="SAM" id="Phobius"/>
    </source>
</evidence>
<evidence type="ECO:0000256" key="1">
    <source>
        <dbReference type="SAM" id="MobiDB-lite"/>
    </source>
</evidence>
<feature type="domain" description="CorA-like transporter" evidence="3">
    <location>
        <begin position="66"/>
        <end position="198"/>
    </location>
</feature>
<feature type="domain" description="CorA-like transporter" evidence="3">
    <location>
        <begin position="205"/>
        <end position="260"/>
    </location>
</feature>
<evidence type="ECO:0000259" key="3">
    <source>
        <dbReference type="Pfam" id="PF26616"/>
    </source>
</evidence>
<reference evidence="4 5" key="1">
    <citation type="journal article" date="2024" name="IMA Fungus">
        <title>IMA Genome - F19 : A genome assembly and annotation guide to empower mycologists, including annotated draft genome sequences of Ceratocystis pirilliformis, Diaporthe australafricana, Fusarium ophioides, Paecilomyces lecythidis, and Sporothrix stenoceras.</title>
        <authorList>
            <person name="Aylward J."/>
            <person name="Wilson A.M."/>
            <person name="Visagie C.M."/>
            <person name="Spraker J."/>
            <person name="Barnes I."/>
            <person name="Buitendag C."/>
            <person name="Ceriani C."/>
            <person name="Del Mar Angel L."/>
            <person name="du Plessis D."/>
            <person name="Fuchs T."/>
            <person name="Gasser K."/>
            <person name="Kramer D."/>
            <person name="Li W."/>
            <person name="Munsamy K."/>
            <person name="Piso A."/>
            <person name="Price J.L."/>
            <person name="Sonnekus B."/>
            <person name="Thomas C."/>
            <person name="van der Nest A."/>
            <person name="van Dijk A."/>
            <person name="van Heerden A."/>
            <person name="van Vuuren N."/>
            <person name="Yilmaz N."/>
            <person name="Duong T.A."/>
            <person name="van der Merwe N.A."/>
            <person name="Wingfield M.J."/>
            <person name="Wingfield B.D."/>
        </authorList>
    </citation>
    <scope>NUCLEOTIDE SEQUENCE [LARGE SCALE GENOMIC DNA]</scope>
    <source>
        <strain evidence="4 5">CMW 18300</strain>
    </source>
</reference>